<reference evidence="2" key="1">
    <citation type="submission" date="2022-10" db="EMBL/GenBank/DDBJ databases">
        <title>Tapping the CABI collections for fungal endophytes: first genome assemblies for Collariella, Neodidymelliopsis, Ascochyta clinopodiicola, Didymella pomorum, Didymosphaeria variabile, Neocosmospora piperis and Neocucurbitaria cava.</title>
        <authorList>
            <person name="Hill R."/>
        </authorList>
    </citation>
    <scope>NUCLEOTIDE SEQUENCE</scope>
    <source>
        <strain evidence="2">IMI 355091</strain>
    </source>
</reference>
<name>A0A9W9D6L7_9PLEO</name>
<feature type="compositionally biased region" description="Polar residues" evidence="1">
    <location>
        <begin position="1178"/>
        <end position="1190"/>
    </location>
</feature>
<comment type="caution">
    <text evidence="2">The sequence shown here is derived from an EMBL/GenBank/DDBJ whole genome shotgun (WGS) entry which is preliminary data.</text>
</comment>
<dbReference type="OrthoDB" id="2549237at2759"/>
<organism evidence="2 3">
    <name type="scientific">Didymella pomorum</name>
    <dbReference type="NCBI Taxonomy" id="749634"/>
    <lineage>
        <taxon>Eukaryota</taxon>
        <taxon>Fungi</taxon>
        <taxon>Dikarya</taxon>
        <taxon>Ascomycota</taxon>
        <taxon>Pezizomycotina</taxon>
        <taxon>Dothideomycetes</taxon>
        <taxon>Pleosporomycetidae</taxon>
        <taxon>Pleosporales</taxon>
        <taxon>Pleosporineae</taxon>
        <taxon>Didymellaceae</taxon>
        <taxon>Didymella</taxon>
    </lineage>
</organism>
<protein>
    <submittedName>
        <fullName evidence="2">Uncharacterized protein</fullName>
    </submittedName>
</protein>
<dbReference type="EMBL" id="JAPEVA010000038">
    <property type="protein sequence ID" value="KAJ4404991.1"/>
    <property type="molecule type" value="Genomic_DNA"/>
</dbReference>
<gene>
    <name evidence="2" type="ORF">N0V91_005534</name>
</gene>
<dbReference type="SUPFAM" id="SSF48371">
    <property type="entry name" value="ARM repeat"/>
    <property type="match status" value="1"/>
</dbReference>
<evidence type="ECO:0000256" key="1">
    <source>
        <dbReference type="SAM" id="MobiDB-lite"/>
    </source>
</evidence>
<feature type="compositionally biased region" description="Basic and acidic residues" evidence="1">
    <location>
        <begin position="1070"/>
        <end position="1079"/>
    </location>
</feature>
<keyword evidence="3" id="KW-1185">Reference proteome</keyword>
<proteinExistence type="predicted"/>
<feature type="region of interest" description="Disordered" evidence="1">
    <location>
        <begin position="817"/>
        <end position="843"/>
    </location>
</feature>
<evidence type="ECO:0000313" key="2">
    <source>
        <dbReference type="EMBL" id="KAJ4404991.1"/>
    </source>
</evidence>
<accession>A0A9W9D6L7</accession>
<feature type="region of interest" description="Disordered" evidence="1">
    <location>
        <begin position="1070"/>
        <end position="1092"/>
    </location>
</feature>
<dbReference type="Proteomes" id="UP001140510">
    <property type="component" value="Unassembled WGS sequence"/>
</dbReference>
<feature type="region of interest" description="Disordered" evidence="1">
    <location>
        <begin position="1177"/>
        <end position="1208"/>
    </location>
</feature>
<dbReference type="InterPro" id="IPR016024">
    <property type="entry name" value="ARM-type_fold"/>
</dbReference>
<evidence type="ECO:0000313" key="3">
    <source>
        <dbReference type="Proteomes" id="UP001140510"/>
    </source>
</evidence>
<sequence>MSPSIDTAVIRTLALEELPSELQSLQLTCSDESITQQLLDAVESGSTSASIFGVWLGVCKSPIVIQQALRQKISVRIRHTGIKQLRNGLESSRWEEIWEGLGGTAGLLEIFGDLSVEEVKAACKAINRLTCNGDLTRTDSYLVRKRACVTDLFKSLHPKQFPDAVVKSRDLRPLTKYYQLLIPSCTTEIIAWVTSAEQEGTWQFVRERDLLKHHAETIGQAAIHNVFETQSLDIKSKGLLRELSRQYPPSSSSKHELSASMIFALSLLRRIVETDAKDMENAWVVTNLIRPLLKRAIRKRVAWSHNQQIVDLAVRFLENRPEAMKCLKGSKGDVLHMVAICWSRRSILFEARLKRLLGIVFDKKTAFEDFADILAGVPRSRKYALLHMCCLEVMGLDLDSEDDLAKLQGALQYHTLYAFEADQALSLFQRLRRARGDANLVSVGPYNSVLSIRRTQVTFEGDPDINFLVLLNRTGRHEEAENYAIKILEIRKKATRTSANREARAELALSVWACANASGSISLLRETLQWAKRFIRDQLTACRLFSAYYHETYRLLSGFPVHGIPSLNARDLRLRVEAANAFMMEMIDVAREGLREPSFRPSDWRNMIDSFTLVIKIRIDLSVELKSGTTLSDEDIYSSLWEDTVVMLLRAEQLLNSEEYEKLGAATMSGVVTWRADFSQKADAPFPRGLPVQHLLASWSPEILELDEVVPYVFSRVQETLFADPKKALNPIVPSKPLMSAIGNFVDSYDYALRTYIPQNCDKQVKKARLSKTWNHATGPLSLGRMDGLEANRFWKPFVPPYLQSTLADIQPSNRSVSWRPTIPASDEPSQTQDWNPLEGRPSDLKIEARKLTEPTYIDFCTNGQQTRRTKSDVEVFNDAPTPCIPVEYHSAPGLWSPSEGFTLAALLVLDAKYGSTSRLLADPFPSLSDVRFPCVFLDEEFLSSEKVKSLDAASYITNNLVNGHADVPLPLVHKLTADLVRKLDAKDTPQALEATAISLLKALADGDRPGLAFDLVIKVIMERPDASSWHRILFNTGFLQRVPASDARACIEKYAGAIGERLDDSASLKLSKTGDDQTRATTSRGEGASQPEKPVIKVTTLKSLAQLLHRSTYIGDDVSLEILLNLSRKAKHIDVRVSILKTLLSKLEVNRPELWVPVLSALEFFLPLASCLDERQPGSQAGLSSQDKSGSTHETGRSNPVDIENPSIPVMRTTTRSLWQDESPMLGAFLDHFEKLEGGQLWQLYMDRVMVPLMDALNEQTTKWTSLFLQRFGPECISILEPDFPFVPKGTQILETVLSRRIDGSNYVPRQVLDQLLDYVVFQINPPACIRILNQRLEDDHSLKSLPEVETWLKLYGPDQSSSTRVLPYYNIPSFNKGRTEEQVTHVTRRSYREAFLKVFRELLWVDGPNYARLSARVSTIYVNMIEYDDDDGRSTIAHLIAYVENLRTKGWEQNPNRTPAVLPDTFLWRLKLLAYPEHTTSDSDEAREKSSKDLAQQLAALLDELSGSVYHTKLQQIKDQLKRKQSAVLTAIHLGDILKTRLSWLTTPELLKVDLAAEMMLQSKGRDIGPLGDRVRALLDTWSSSENEDVRRLGYRLRGELFDADGDWIRLPHVHLSNKMREMV</sequence>